<evidence type="ECO:0000313" key="2">
    <source>
        <dbReference type="EMBL" id="PAN39806.1"/>
    </source>
</evidence>
<dbReference type="Proteomes" id="UP000243499">
    <property type="component" value="Chromosome 7"/>
</dbReference>
<keyword evidence="1" id="KW-1133">Transmembrane helix</keyword>
<keyword evidence="1" id="KW-0472">Membrane</keyword>
<keyword evidence="1" id="KW-0812">Transmembrane</keyword>
<evidence type="ECO:0000256" key="1">
    <source>
        <dbReference type="SAM" id="Phobius"/>
    </source>
</evidence>
<gene>
    <name evidence="2" type="ORF">PAHAL_7G269700</name>
</gene>
<dbReference type="EMBL" id="CM008052">
    <property type="protein sequence ID" value="PAN39806.1"/>
    <property type="molecule type" value="Genomic_DNA"/>
</dbReference>
<dbReference type="Gramene" id="PAN39806">
    <property type="protein sequence ID" value="PAN39806"/>
    <property type="gene ID" value="PAHAL_7G269700"/>
</dbReference>
<name>A0A2S3I9S6_9POAL</name>
<feature type="transmembrane region" description="Helical" evidence="1">
    <location>
        <begin position="57"/>
        <end position="78"/>
    </location>
</feature>
<protein>
    <submittedName>
        <fullName evidence="2">Uncharacterized protein</fullName>
    </submittedName>
</protein>
<organism evidence="2">
    <name type="scientific">Panicum hallii</name>
    <dbReference type="NCBI Taxonomy" id="206008"/>
    <lineage>
        <taxon>Eukaryota</taxon>
        <taxon>Viridiplantae</taxon>
        <taxon>Streptophyta</taxon>
        <taxon>Embryophyta</taxon>
        <taxon>Tracheophyta</taxon>
        <taxon>Spermatophyta</taxon>
        <taxon>Magnoliopsida</taxon>
        <taxon>Liliopsida</taxon>
        <taxon>Poales</taxon>
        <taxon>Poaceae</taxon>
        <taxon>PACMAD clade</taxon>
        <taxon>Panicoideae</taxon>
        <taxon>Panicodae</taxon>
        <taxon>Paniceae</taxon>
        <taxon>Panicinae</taxon>
        <taxon>Panicum</taxon>
        <taxon>Panicum sect. Panicum</taxon>
    </lineage>
</organism>
<accession>A0A2S3I9S6</accession>
<dbReference type="AlphaFoldDB" id="A0A2S3I9S6"/>
<proteinExistence type="predicted"/>
<reference evidence="2" key="1">
    <citation type="submission" date="2018-04" db="EMBL/GenBank/DDBJ databases">
        <title>WGS assembly of Panicum hallii.</title>
        <authorList>
            <person name="Lovell J."/>
            <person name="Jenkins J."/>
            <person name="Lowry D."/>
            <person name="Mamidi S."/>
            <person name="Sreedasyam A."/>
            <person name="Weng X."/>
            <person name="Barry K."/>
            <person name="Bonette J."/>
            <person name="Campitelli B."/>
            <person name="Daum C."/>
            <person name="Gordon S."/>
            <person name="Gould B."/>
            <person name="Lipzen A."/>
            <person name="Macqueen A."/>
            <person name="Palacio-Mejia J."/>
            <person name="Plott C."/>
            <person name="Shakirov E."/>
            <person name="Shu S."/>
            <person name="Yoshinaga Y."/>
            <person name="Zane M."/>
            <person name="Rokhsar D."/>
            <person name="Grimwood J."/>
            <person name="Schmutz J."/>
            <person name="Juenger T."/>
        </authorList>
    </citation>
    <scope>NUCLEOTIDE SEQUENCE [LARGE SCALE GENOMIC DNA]</scope>
    <source>
        <strain evidence="2">FIL2</strain>
    </source>
</reference>
<sequence length="137" mass="15209">MEPEIECLTRSIRPYPPALRAAAATTSLAVGRRAILSPRATPRALPARPCAAHLRTACLVFPLSFAVLAHSLFAHPILLRIQSTSSGAHSAEWLRPFAYQFLYFIVLFTFSLLSTASTFLQVAQRCVEEGEHFWLIL</sequence>
<feature type="transmembrane region" description="Helical" evidence="1">
    <location>
        <begin position="98"/>
        <end position="120"/>
    </location>
</feature>